<accession>A0A9Q3K215</accession>
<proteinExistence type="predicted"/>
<protein>
    <submittedName>
        <fullName evidence="2">Uncharacterized protein</fullName>
    </submittedName>
</protein>
<gene>
    <name evidence="2" type="ORF">O181_112547</name>
</gene>
<comment type="caution">
    <text evidence="2">The sequence shown here is derived from an EMBL/GenBank/DDBJ whole genome shotgun (WGS) entry which is preliminary data.</text>
</comment>
<evidence type="ECO:0000256" key="1">
    <source>
        <dbReference type="SAM" id="MobiDB-lite"/>
    </source>
</evidence>
<dbReference type="EMBL" id="AVOT02090827">
    <property type="protein sequence ID" value="MBW0572832.1"/>
    <property type="molecule type" value="Genomic_DNA"/>
</dbReference>
<feature type="region of interest" description="Disordered" evidence="1">
    <location>
        <begin position="78"/>
        <end position="104"/>
    </location>
</feature>
<feature type="compositionally biased region" description="Acidic residues" evidence="1">
    <location>
        <begin position="31"/>
        <end position="45"/>
    </location>
</feature>
<feature type="compositionally biased region" description="Basic and acidic residues" evidence="1">
    <location>
        <begin position="49"/>
        <end position="58"/>
    </location>
</feature>
<feature type="region of interest" description="Disordered" evidence="1">
    <location>
        <begin position="29"/>
        <end position="58"/>
    </location>
</feature>
<organism evidence="2 3">
    <name type="scientific">Austropuccinia psidii MF-1</name>
    <dbReference type="NCBI Taxonomy" id="1389203"/>
    <lineage>
        <taxon>Eukaryota</taxon>
        <taxon>Fungi</taxon>
        <taxon>Dikarya</taxon>
        <taxon>Basidiomycota</taxon>
        <taxon>Pucciniomycotina</taxon>
        <taxon>Pucciniomycetes</taxon>
        <taxon>Pucciniales</taxon>
        <taxon>Sphaerophragmiaceae</taxon>
        <taxon>Austropuccinia</taxon>
    </lineage>
</organism>
<evidence type="ECO:0000313" key="2">
    <source>
        <dbReference type="EMBL" id="MBW0572832.1"/>
    </source>
</evidence>
<reference evidence="2" key="1">
    <citation type="submission" date="2021-03" db="EMBL/GenBank/DDBJ databases">
        <title>Draft genome sequence of rust myrtle Austropuccinia psidii MF-1, a brazilian biotype.</title>
        <authorList>
            <person name="Quecine M.C."/>
            <person name="Pachon D.M.R."/>
            <person name="Bonatelli M.L."/>
            <person name="Correr F.H."/>
            <person name="Franceschini L.M."/>
            <person name="Leite T.F."/>
            <person name="Margarido G.R.A."/>
            <person name="Almeida C.A."/>
            <person name="Ferrarezi J.A."/>
            <person name="Labate C.A."/>
        </authorList>
    </citation>
    <scope>NUCLEOTIDE SEQUENCE</scope>
    <source>
        <strain evidence="2">MF-1</strain>
    </source>
</reference>
<dbReference type="AlphaFoldDB" id="A0A9Q3K215"/>
<dbReference type="Proteomes" id="UP000765509">
    <property type="component" value="Unassembled WGS sequence"/>
</dbReference>
<keyword evidence="3" id="KW-1185">Reference proteome</keyword>
<sequence length="104" mass="12075">MKNSCHKCESKDHYANNFSKEKKKVYAIAEVPEEQSPTEDYESDSMGDTIRDFSDNDQDPKVEFIVEYQEEKQLEIQAVKSEEGMPQDTAKKTCINTHKMHRPS</sequence>
<evidence type="ECO:0000313" key="3">
    <source>
        <dbReference type="Proteomes" id="UP000765509"/>
    </source>
</evidence>
<name>A0A9Q3K215_9BASI</name>